<dbReference type="Pfam" id="PF02775">
    <property type="entry name" value="TPP_enzyme_C"/>
    <property type="match status" value="1"/>
</dbReference>
<comment type="caution">
    <text evidence="16">The sequence shown here is derived from an EMBL/GenBank/DDBJ whole genome shotgun (WGS) entry which is preliminary data.</text>
</comment>
<dbReference type="EC" id="2.2.1.6" evidence="4 12"/>
<evidence type="ECO:0000256" key="9">
    <source>
        <dbReference type="ARBA" id="ARBA00023052"/>
    </source>
</evidence>
<dbReference type="InterPro" id="IPR012000">
    <property type="entry name" value="Thiamin_PyroP_enz_cen_dom"/>
</dbReference>
<dbReference type="Proteomes" id="UP001438008">
    <property type="component" value="Unassembled WGS sequence"/>
</dbReference>
<evidence type="ECO:0000256" key="8">
    <source>
        <dbReference type="ARBA" id="ARBA00022842"/>
    </source>
</evidence>
<dbReference type="CDD" id="cd07035">
    <property type="entry name" value="TPP_PYR_POX_like"/>
    <property type="match status" value="1"/>
</dbReference>
<protein>
    <recommendedName>
        <fullName evidence="4 12">Acetolactate synthase</fullName>
        <ecNumber evidence="4 12">2.2.1.6</ecNumber>
    </recommendedName>
</protein>
<keyword evidence="5 12" id="KW-0028">Amino-acid biosynthesis</keyword>
<comment type="pathway">
    <text evidence="2 12">Amino-acid biosynthesis; L-valine biosynthesis; L-valine from pyruvate: step 1/4.</text>
</comment>
<dbReference type="InterPro" id="IPR029061">
    <property type="entry name" value="THDP-binding"/>
</dbReference>
<evidence type="ECO:0000313" key="17">
    <source>
        <dbReference type="Proteomes" id="UP001438008"/>
    </source>
</evidence>
<evidence type="ECO:0000256" key="12">
    <source>
        <dbReference type="RuleBase" id="RU003591"/>
    </source>
</evidence>
<feature type="domain" description="Thiamine pyrophosphate enzyme central" evidence="13">
    <location>
        <begin position="192"/>
        <end position="325"/>
    </location>
</feature>
<dbReference type="InterPro" id="IPR029035">
    <property type="entry name" value="DHS-like_NAD/FAD-binding_dom"/>
</dbReference>
<dbReference type="Gene3D" id="3.40.50.970">
    <property type="match status" value="2"/>
</dbReference>
<dbReference type="SUPFAM" id="SSF52467">
    <property type="entry name" value="DHS-like NAD/FAD-binding domain"/>
    <property type="match status" value="1"/>
</dbReference>
<evidence type="ECO:0000259" key="13">
    <source>
        <dbReference type="Pfam" id="PF00205"/>
    </source>
</evidence>
<comment type="pathway">
    <text evidence="1 12">Amino-acid biosynthesis; L-isoleucine biosynthesis; L-isoleucine from 2-oxobutanoate: step 1/4.</text>
</comment>
<dbReference type="InterPro" id="IPR012846">
    <property type="entry name" value="Acetolactate_synth_lsu"/>
</dbReference>
<evidence type="ECO:0000256" key="3">
    <source>
        <dbReference type="ARBA" id="ARBA00007812"/>
    </source>
</evidence>
<comment type="cofactor">
    <cofactor evidence="12">
        <name>Mg(2+)</name>
        <dbReference type="ChEBI" id="CHEBI:18420"/>
    </cofactor>
    <text evidence="12">Binds 1 Mg(2+) ion per subunit.</text>
</comment>
<reference evidence="16 17" key="1">
    <citation type="submission" date="2024-03" db="EMBL/GenBank/DDBJ databases">
        <title>Human intestinal bacterial collection.</title>
        <authorList>
            <person name="Pauvert C."/>
            <person name="Hitch T.C.A."/>
            <person name="Clavel T."/>
        </authorList>
    </citation>
    <scope>NUCLEOTIDE SEQUENCE [LARGE SCALE GENOMIC DNA]</scope>
    <source>
        <strain evidence="16 17">CLA-AA-H132</strain>
    </source>
</reference>
<evidence type="ECO:0000256" key="2">
    <source>
        <dbReference type="ARBA" id="ARBA00005025"/>
    </source>
</evidence>
<keyword evidence="8 12" id="KW-0460">Magnesium</keyword>
<comment type="cofactor">
    <cofactor evidence="12">
        <name>thiamine diphosphate</name>
        <dbReference type="ChEBI" id="CHEBI:58937"/>
    </cofactor>
    <text evidence="12">Binds 1 thiamine pyrophosphate per subunit.</text>
</comment>
<comment type="similarity">
    <text evidence="3 12">Belongs to the TPP enzyme family.</text>
</comment>
<keyword evidence="9 12" id="KW-0786">Thiamine pyrophosphate</keyword>
<keyword evidence="6 12" id="KW-0808">Transferase</keyword>
<dbReference type="InterPro" id="IPR011766">
    <property type="entry name" value="TPP_enzyme_TPP-bd"/>
</dbReference>
<evidence type="ECO:0000259" key="15">
    <source>
        <dbReference type="Pfam" id="PF02776"/>
    </source>
</evidence>
<dbReference type="InterPro" id="IPR045229">
    <property type="entry name" value="TPP_enz"/>
</dbReference>
<keyword evidence="10 12" id="KW-0100">Branched-chain amino acid biosynthesis</keyword>
<evidence type="ECO:0000256" key="7">
    <source>
        <dbReference type="ARBA" id="ARBA00022723"/>
    </source>
</evidence>
<name>A0ABV1FCK2_9FIRM</name>
<proteinExistence type="inferred from homology"/>
<dbReference type="EMBL" id="JBBMFE010000001">
    <property type="protein sequence ID" value="MEQ2471118.1"/>
    <property type="molecule type" value="Genomic_DNA"/>
</dbReference>
<feature type="domain" description="Thiamine pyrophosphate enzyme N-terminal TPP-binding" evidence="15">
    <location>
        <begin position="4"/>
        <end position="119"/>
    </location>
</feature>
<evidence type="ECO:0000256" key="11">
    <source>
        <dbReference type="ARBA" id="ARBA00048670"/>
    </source>
</evidence>
<dbReference type="InterPro" id="IPR012001">
    <property type="entry name" value="Thiamin_PyroP_enz_TPP-bd_dom"/>
</dbReference>
<dbReference type="CDD" id="cd02015">
    <property type="entry name" value="TPP_AHAS"/>
    <property type="match status" value="1"/>
</dbReference>
<evidence type="ECO:0000259" key="14">
    <source>
        <dbReference type="Pfam" id="PF02775"/>
    </source>
</evidence>
<organism evidence="16 17">
    <name type="scientific">Laedolimicola intestinihominis</name>
    <dbReference type="NCBI Taxonomy" id="3133166"/>
    <lineage>
        <taxon>Bacteria</taxon>
        <taxon>Bacillati</taxon>
        <taxon>Bacillota</taxon>
        <taxon>Clostridia</taxon>
        <taxon>Lachnospirales</taxon>
        <taxon>Lachnospiraceae</taxon>
        <taxon>Laedolimicola</taxon>
    </lineage>
</organism>
<dbReference type="InterPro" id="IPR000399">
    <property type="entry name" value="TPP-bd_CS"/>
</dbReference>
<keyword evidence="17" id="KW-1185">Reference proteome</keyword>
<dbReference type="PROSITE" id="PS00187">
    <property type="entry name" value="TPP_ENZYMES"/>
    <property type="match status" value="1"/>
</dbReference>
<dbReference type="PANTHER" id="PTHR18968">
    <property type="entry name" value="THIAMINE PYROPHOSPHATE ENZYMES"/>
    <property type="match status" value="1"/>
</dbReference>
<dbReference type="PANTHER" id="PTHR18968:SF13">
    <property type="entry name" value="ACETOLACTATE SYNTHASE CATALYTIC SUBUNIT, MITOCHONDRIAL"/>
    <property type="match status" value="1"/>
</dbReference>
<evidence type="ECO:0000256" key="10">
    <source>
        <dbReference type="ARBA" id="ARBA00023304"/>
    </source>
</evidence>
<accession>A0ABV1FCK2</accession>
<comment type="catalytic activity">
    <reaction evidence="11 12">
        <text>2 pyruvate + H(+) = (2S)-2-acetolactate + CO2</text>
        <dbReference type="Rhea" id="RHEA:25249"/>
        <dbReference type="ChEBI" id="CHEBI:15361"/>
        <dbReference type="ChEBI" id="CHEBI:15378"/>
        <dbReference type="ChEBI" id="CHEBI:16526"/>
        <dbReference type="ChEBI" id="CHEBI:58476"/>
        <dbReference type="EC" id="2.2.1.6"/>
    </reaction>
</comment>
<dbReference type="Pfam" id="PF00205">
    <property type="entry name" value="TPP_enzyme_M"/>
    <property type="match status" value="1"/>
</dbReference>
<keyword evidence="7 12" id="KW-0479">Metal-binding</keyword>
<evidence type="ECO:0000256" key="4">
    <source>
        <dbReference type="ARBA" id="ARBA00013145"/>
    </source>
</evidence>
<evidence type="ECO:0000256" key="6">
    <source>
        <dbReference type="ARBA" id="ARBA00022679"/>
    </source>
</evidence>
<dbReference type="RefSeq" id="WP_349163404.1">
    <property type="nucleotide sequence ID" value="NZ_JBBMFE010000001.1"/>
</dbReference>
<dbReference type="SUPFAM" id="SSF52518">
    <property type="entry name" value="Thiamin diphosphate-binding fold (THDP-binding)"/>
    <property type="match status" value="2"/>
</dbReference>
<evidence type="ECO:0000313" key="16">
    <source>
        <dbReference type="EMBL" id="MEQ2471118.1"/>
    </source>
</evidence>
<dbReference type="Gene3D" id="3.40.50.1220">
    <property type="entry name" value="TPP-binding domain"/>
    <property type="match status" value="1"/>
</dbReference>
<dbReference type="InterPro" id="IPR039368">
    <property type="entry name" value="AHAS_TPP"/>
</dbReference>
<sequence length="559" mass="60495">MELTGSQILVECLKEQGVDTVFGYPGGAILNVYDELYKHSDEIRHILTSHEQGASHAADGYARATGKVGVCLATSGPGATNLVTGIATAYMDSVPMVAITCNVGKGLLGRDSFQEVDISGITMPITKHNFIIKDAEALAPALRKAFDIARSGRPGPVLVDITKNATADKSDYEYKKPEEPKRVTDTIKDEDIEKALEMIREAERPFIFVGGGSVISGASEMVNIFAHKVNAPVCDSLMGKGAFNGTDPLYTGMLGMHGTKASNFGVAHCDLLITLGARFSDRVTGDTSRFAKKAKILQIDIDPAEINKNVLVSGSVIGDVKSVLEILNAKLPDMKHDAWVEEVEALKNKYPLKFDDDRLTGPYVVEELYRVTKGDAIITTEVGQNQMWAAQYYKYKGPRTFLTSGGLGTMGYGLGAGIGAKIGCPEKTVVNVAGDGCFRMNMNEIATAARYQVPIIELVLNNHVLGMVRQWQTLYYGQRYSATVLNDQVDFVKLAEAMGAVGMRVTKKEEVAPALEKAIAMGRPVVLECVIDSDDKVFPMMSPGAPLEDTFDADDLNQK</sequence>
<dbReference type="Pfam" id="PF02776">
    <property type="entry name" value="TPP_enzyme_N"/>
    <property type="match status" value="1"/>
</dbReference>
<feature type="domain" description="Thiamine pyrophosphate enzyme TPP-binding" evidence="14">
    <location>
        <begin position="382"/>
        <end position="529"/>
    </location>
</feature>
<dbReference type="GO" id="GO:0003984">
    <property type="term" value="F:acetolactate synthase activity"/>
    <property type="evidence" value="ECO:0007669"/>
    <property type="project" value="UniProtKB-EC"/>
</dbReference>
<dbReference type="NCBIfam" id="TIGR00118">
    <property type="entry name" value="acolac_lg"/>
    <property type="match status" value="1"/>
</dbReference>
<evidence type="ECO:0000256" key="5">
    <source>
        <dbReference type="ARBA" id="ARBA00022605"/>
    </source>
</evidence>
<evidence type="ECO:0000256" key="1">
    <source>
        <dbReference type="ARBA" id="ARBA00004974"/>
    </source>
</evidence>
<gene>
    <name evidence="16" type="primary">ilvB</name>
    <name evidence="16" type="ORF">WMO29_01180</name>
</gene>